<dbReference type="Proteomes" id="UP000694845">
    <property type="component" value="Unplaced"/>
</dbReference>
<evidence type="ECO:0000256" key="10">
    <source>
        <dbReference type="SAM" id="MobiDB-lite"/>
    </source>
</evidence>
<evidence type="ECO:0000256" key="2">
    <source>
        <dbReference type="ARBA" id="ARBA00022692"/>
    </source>
</evidence>
<comment type="subcellular location">
    <subcellularLocation>
        <location evidence="1">Membrane</location>
        <topology evidence="1">Single-pass membrane protein</topology>
    </subcellularLocation>
</comment>
<evidence type="ECO:0000256" key="8">
    <source>
        <dbReference type="PROSITE-ProRule" id="PRU00196"/>
    </source>
</evidence>
<feature type="region of interest" description="Disordered" evidence="10">
    <location>
        <begin position="404"/>
        <end position="495"/>
    </location>
</feature>
<keyword evidence="2 11" id="KW-0812">Transmembrane</keyword>
<sequence>MEKRRVIHFGLTQGSFMVLRITFLLLDVNAAEVRLVGGGDKIPNAGQVELWHAYSSQWATVCDADWHFRDVQATCQELGFPGAAFVKHNSYFNVAERNLTVGAFDCNKGESNLSSCSYRDEFSATPCKSGAAGVVCTAPGYVGCYSEGGSGYVLSGSRRKFKDDLSVERCLGYCRNRWYHYAGVESGTHCRCGNMSALHHPRSTDSRCKTPCSGNTNQTCGEGNPVRISLYEVNLGLCDDPGTPLHGERDVQQATDLLPFYFGTIVKFTCAAGFRFDRDAASTVIQCSLGSSASDGAAWNGSVPSCSADTTPTDVIPTVDEASVSLSTRQQIMNSDLSQGGGAGIAVAVIFAILVLAAVVLFLLRRKRRKQKRTDQPQRVMSIRSRLPNGMVLANNPTYSNMDIIPATKPPVYAKPLRKGSRRENTSPASSNPDDAAHVEGSSTAAEEGAIARPPTSTGTEGAAVYENYPSFGGESSRSETASRRDEECNDAQTEWVENIIYE</sequence>
<feature type="domain" description="WSC" evidence="15">
    <location>
        <begin position="138"/>
        <end position="234"/>
    </location>
</feature>
<dbReference type="Gene3D" id="3.10.250.10">
    <property type="entry name" value="SRCR-like domain"/>
    <property type="match status" value="1"/>
</dbReference>
<dbReference type="InterPro" id="IPR036772">
    <property type="entry name" value="SRCR-like_dom_sf"/>
</dbReference>
<feature type="transmembrane region" description="Helical" evidence="11">
    <location>
        <begin position="343"/>
        <end position="364"/>
    </location>
</feature>
<evidence type="ECO:0000256" key="9">
    <source>
        <dbReference type="PROSITE-ProRule" id="PRU00302"/>
    </source>
</evidence>
<dbReference type="SUPFAM" id="SSF56487">
    <property type="entry name" value="SRCR-like"/>
    <property type="match status" value="1"/>
</dbReference>
<dbReference type="SMART" id="SM00032">
    <property type="entry name" value="CCP"/>
    <property type="match status" value="1"/>
</dbReference>
<dbReference type="InterPro" id="IPR001190">
    <property type="entry name" value="SRCR"/>
</dbReference>
<evidence type="ECO:0000259" key="13">
    <source>
        <dbReference type="PROSITE" id="PS50287"/>
    </source>
</evidence>
<dbReference type="PANTHER" id="PTHR24269">
    <property type="entry name" value="KREMEN PROTEIN"/>
    <property type="match status" value="1"/>
</dbReference>
<organism evidence="16 17">
    <name type="scientific">Acanthaster planci</name>
    <name type="common">Crown-of-thorns starfish</name>
    <dbReference type="NCBI Taxonomy" id="133434"/>
    <lineage>
        <taxon>Eukaryota</taxon>
        <taxon>Metazoa</taxon>
        <taxon>Echinodermata</taxon>
        <taxon>Eleutherozoa</taxon>
        <taxon>Asterozoa</taxon>
        <taxon>Asteroidea</taxon>
        <taxon>Valvatacea</taxon>
        <taxon>Valvatida</taxon>
        <taxon>Acanthasteridae</taxon>
        <taxon>Acanthaster</taxon>
    </lineage>
</organism>
<protein>
    <submittedName>
        <fullName evidence="17">Uncharacterized protein LOC110980665 isoform X1</fullName>
    </submittedName>
</protein>
<gene>
    <name evidence="17" type="primary">LOC110980665</name>
</gene>
<dbReference type="Pfam" id="PF01822">
    <property type="entry name" value="WSC"/>
    <property type="match status" value="1"/>
</dbReference>
<reference evidence="17" key="1">
    <citation type="submission" date="2025-08" db="UniProtKB">
        <authorList>
            <consortium name="RefSeq"/>
        </authorList>
    </citation>
    <scope>IDENTIFICATION</scope>
</reference>
<evidence type="ECO:0000256" key="5">
    <source>
        <dbReference type="ARBA" id="ARBA00023136"/>
    </source>
</evidence>
<dbReference type="AlphaFoldDB" id="A0A8B7YKU5"/>
<dbReference type="Gene3D" id="2.10.70.10">
    <property type="entry name" value="Complement Module, domain 1"/>
    <property type="match status" value="1"/>
</dbReference>
<name>A0A8B7YKU5_ACAPL</name>
<dbReference type="PROSITE" id="PS50923">
    <property type="entry name" value="SUSHI"/>
    <property type="match status" value="1"/>
</dbReference>
<keyword evidence="3 12" id="KW-0732">Signal</keyword>
<dbReference type="InterPro" id="IPR035976">
    <property type="entry name" value="Sushi/SCR/CCP_sf"/>
</dbReference>
<feature type="disulfide bond" evidence="8">
    <location>
        <begin position="75"/>
        <end position="136"/>
    </location>
</feature>
<evidence type="ECO:0000259" key="15">
    <source>
        <dbReference type="PROSITE" id="PS51212"/>
    </source>
</evidence>
<dbReference type="InterPro" id="IPR051836">
    <property type="entry name" value="Kremen_rcpt"/>
</dbReference>
<proteinExistence type="predicted"/>
<feature type="domain" description="SRCR" evidence="13">
    <location>
        <begin position="33"/>
        <end position="137"/>
    </location>
</feature>
<keyword evidence="7" id="KW-0325">Glycoprotein</keyword>
<dbReference type="InterPro" id="IPR002889">
    <property type="entry name" value="WSC_carb-bd"/>
</dbReference>
<dbReference type="GeneID" id="110980665"/>
<feature type="disulfide bond" evidence="8">
    <location>
        <begin position="106"/>
        <end position="116"/>
    </location>
</feature>
<dbReference type="GO" id="GO:0005886">
    <property type="term" value="C:plasma membrane"/>
    <property type="evidence" value="ECO:0007669"/>
    <property type="project" value="TreeGrafter"/>
</dbReference>
<dbReference type="SMART" id="SM00321">
    <property type="entry name" value="WSC"/>
    <property type="match status" value="1"/>
</dbReference>
<keyword evidence="5 11" id="KW-0472">Membrane</keyword>
<dbReference type="SMART" id="SM00202">
    <property type="entry name" value="SR"/>
    <property type="match status" value="1"/>
</dbReference>
<evidence type="ECO:0000313" key="16">
    <source>
        <dbReference type="Proteomes" id="UP000694845"/>
    </source>
</evidence>
<dbReference type="PROSITE" id="PS50287">
    <property type="entry name" value="SRCR_2"/>
    <property type="match status" value="1"/>
</dbReference>
<evidence type="ECO:0000313" key="17">
    <source>
        <dbReference type="RefSeq" id="XP_022093252.1"/>
    </source>
</evidence>
<dbReference type="SUPFAM" id="SSF57535">
    <property type="entry name" value="Complement control module/SCR domain"/>
    <property type="match status" value="1"/>
</dbReference>
<accession>A0A8B7YKU5</accession>
<keyword evidence="4 11" id="KW-1133">Transmembrane helix</keyword>
<dbReference type="RefSeq" id="XP_022093252.1">
    <property type="nucleotide sequence ID" value="XM_022237560.1"/>
</dbReference>
<dbReference type="PANTHER" id="PTHR24269:SF16">
    <property type="entry name" value="PROTEIN SLG1"/>
    <property type="match status" value="1"/>
</dbReference>
<dbReference type="Pfam" id="PF00530">
    <property type="entry name" value="SRCR"/>
    <property type="match status" value="1"/>
</dbReference>
<evidence type="ECO:0000256" key="12">
    <source>
        <dbReference type="SAM" id="SignalP"/>
    </source>
</evidence>
<feature type="signal peptide" evidence="12">
    <location>
        <begin position="1"/>
        <end position="30"/>
    </location>
</feature>
<feature type="compositionally biased region" description="Basic and acidic residues" evidence="10">
    <location>
        <begin position="477"/>
        <end position="487"/>
    </location>
</feature>
<keyword evidence="16" id="KW-1185">Reference proteome</keyword>
<feature type="domain" description="Sushi" evidence="14">
    <location>
        <begin position="236"/>
        <end position="308"/>
    </location>
</feature>
<keyword evidence="9" id="KW-0768">Sushi</keyword>
<evidence type="ECO:0000256" key="7">
    <source>
        <dbReference type="ARBA" id="ARBA00023180"/>
    </source>
</evidence>
<dbReference type="OrthoDB" id="9935125at2759"/>
<comment type="caution">
    <text evidence="8">Lacks conserved residue(s) required for the propagation of feature annotation.</text>
</comment>
<keyword evidence="6 8" id="KW-1015">Disulfide bond</keyword>
<dbReference type="InterPro" id="IPR000436">
    <property type="entry name" value="Sushi_SCR_CCP_dom"/>
</dbReference>
<evidence type="ECO:0000256" key="6">
    <source>
        <dbReference type="ARBA" id="ARBA00023157"/>
    </source>
</evidence>
<evidence type="ECO:0000259" key="14">
    <source>
        <dbReference type="PROSITE" id="PS50923"/>
    </source>
</evidence>
<feature type="chain" id="PRO_5034479484" evidence="12">
    <location>
        <begin position="31"/>
        <end position="503"/>
    </location>
</feature>
<dbReference type="PROSITE" id="PS51212">
    <property type="entry name" value="WSC"/>
    <property type="match status" value="1"/>
</dbReference>
<evidence type="ECO:0000256" key="1">
    <source>
        <dbReference type="ARBA" id="ARBA00004167"/>
    </source>
</evidence>
<evidence type="ECO:0000256" key="3">
    <source>
        <dbReference type="ARBA" id="ARBA00022729"/>
    </source>
</evidence>
<dbReference type="CDD" id="cd00033">
    <property type="entry name" value="CCP"/>
    <property type="match status" value="1"/>
</dbReference>
<evidence type="ECO:0000256" key="4">
    <source>
        <dbReference type="ARBA" id="ARBA00022989"/>
    </source>
</evidence>
<evidence type="ECO:0000256" key="11">
    <source>
        <dbReference type="SAM" id="Phobius"/>
    </source>
</evidence>
<dbReference type="KEGG" id="aplc:110980665"/>